<evidence type="ECO:0008006" key="3">
    <source>
        <dbReference type="Google" id="ProtNLM"/>
    </source>
</evidence>
<dbReference type="InterPro" id="IPR020140">
    <property type="entry name" value="Uncharacterised_YusG"/>
</dbReference>
<dbReference type="Pfam" id="PF10830">
    <property type="entry name" value="DUF2553"/>
    <property type="match status" value="1"/>
</dbReference>
<dbReference type="RefSeq" id="WP_343798130.1">
    <property type="nucleotide sequence ID" value="NZ_BAAADJ010000017.1"/>
</dbReference>
<keyword evidence="2" id="KW-1185">Reference proteome</keyword>
<dbReference type="EMBL" id="BAAADJ010000017">
    <property type="protein sequence ID" value="GAA0326940.1"/>
    <property type="molecule type" value="Genomic_DNA"/>
</dbReference>
<name>A0ABP3FX01_9BACI</name>
<dbReference type="Proteomes" id="UP001500782">
    <property type="component" value="Unassembled WGS sequence"/>
</dbReference>
<accession>A0ABP3FX01</accession>
<comment type="caution">
    <text evidence="1">The sequence shown here is derived from an EMBL/GenBank/DDBJ whole genome shotgun (WGS) entry which is preliminary data.</text>
</comment>
<organism evidence="1 2">
    <name type="scientific">Bacillus carboniphilus</name>
    <dbReference type="NCBI Taxonomy" id="86663"/>
    <lineage>
        <taxon>Bacteria</taxon>
        <taxon>Bacillati</taxon>
        <taxon>Bacillota</taxon>
        <taxon>Bacilli</taxon>
        <taxon>Bacillales</taxon>
        <taxon>Bacillaceae</taxon>
        <taxon>Bacillus</taxon>
    </lineage>
</organism>
<sequence>MTLKQEKIDVTDRIVGKLHGNQIDLYLENEKIGSLKIPSDKSQFELSSQFQVFNQKIFKDYSVVQEPDAKYTDCDQEGGWC</sequence>
<evidence type="ECO:0000313" key="2">
    <source>
        <dbReference type="Proteomes" id="UP001500782"/>
    </source>
</evidence>
<protein>
    <recommendedName>
        <fullName evidence="3">DUF2553 domain-containing protein</fullName>
    </recommendedName>
</protein>
<proteinExistence type="predicted"/>
<reference evidence="2" key="1">
    <citation type="journal article" date="2019" name="Int. J. Syst. Evol. Microbiol.">
        <title>The Global Catalogue of Microorganisms (GCM) 10K type strain sequencing project: providing services to taxonomists for standard genome sequencing and annotation.</title>
        <authorList>
            <consortium name="The Broad Institute Genomics Platform"/>
            <consortium name="The Broad Institute Genome Sequencing Center for Infectious Disease"/>
            <person name="Wu L."/>
            <person name="Ma J."/>
        </authorList>
    </citation>
    <scope>NUCLEOTIDE SEQUENCE [LARGE SCALE GENOMIC DNA]</scope>
    <source>
        <strain evidence="2">JCM 9731</strain>
    </source>
</reference>
<evidence type="ECO:0000313" key="1">
    <source>
        <dbReference type="EMBL" id="GAA0326940.1"/>
    </source>
</evidence>
<gene>
    <name evidence="1" type="ORF">GCM10008967_16840</name>
</gene>